<comment type="subcellular location">
    <subcellularLocation>
        <location evidence="5">Cytoplasm</location>
    </subcellularLocation>
</comment>
<dbReference type="NCBIfam" id="NF008394">
    <property type="entry name" value="PRK11192.1"/>
    <property type="match status" value="1"/>
</dbReference>
<evidence type="ECO:0000256" key="3">
    <source>
        <dbReference type="ARBA" id="ARBA00022806"/>
    </source>
</evidence>
<evidence type="ECO:0000259" key="8">
    <source>
        <dbReference type="PROSITE" id="PS51192"/>
    </source>
</evidence>
<dbReference type="InterPro" id="IPR027417">
    <property type="entry name" value="P-loop_NTPase"/>
</dbReference>
<dbReference type="HAMAP" id="MF_00967">
    <property type="entry name" value="DEAD_helicase_SrmB"/>
    <property type="match status" value="1"/>
</dbReference>
<comment type="catalytic activity">
    <reaction evidence="5">
        <text>ATP + H2O = ADP + phosphate + H(+)</text>
        <dbReference type="Rhea" id="RHEA:13065"/>
        <dbReference type="ChEBI" id="CHEBI:15377"/>
        <dbReference type="ChEBI" id="CHEBI:15378"/>
        <dbReference type="ChEBI" id="CHEBI:30616"/>
        <dbReference type="ChEBI" id="CHEBI:43474"/>
        <dbReference type="ChEBI" id="CHEBI:456216"/>
        <dbReference type="EC" id="3.6.4.13"/>
    </reaction>
</comment>
<keyword evidence="1 5" id="KW-0547">Nucleotide-binding</keyword>
<keyword evidence="4 5" id="KW-0067">ATP-binding</keyword>
<feature type="region of interest" description="Disordered" evidence="7">
    <location>
        <begin position="378"/>
        <end position="406"/>
    </location>
</feature>
<dbReference type="SMART" id="SM00490">
    <property type="entry name" value="HELICc"/>
    <property type="match status" value="1"/>
</dbReference>
<dbReference type="SUPFAM" id="SSF52540">
    <property type="entry name" value="P-loop containing nucleoside triphosphate hydrolases"/>
    <property type="match status" value="2"/>
</dbReference>
<evidence type="ECO:0000259" key="10">
    <source>
        <dbReference type="PROSITE" id="PS51195"/>
    </source>
</evidence>
<evidence type="ECO:0000256" key="2">
    <source>
        <dbReference type="ARBA" id="ARBA00022801"/>
    </source>
</evidence>
<comment type="function">
    <text evidence="5">DEAD-box RNA helicase involved in the assembly of the 50S ribosomal subunit at low temperature. Exhibits RNA-stimulated ATP hydrolysis and RNA unwinding activity.</text>
</comment>
<comment type="caution">
    <text evidence="11">The sequence shown here is derived from an EMBL/GenBank/DDBJ whole genome shotgun (WGS) entry which is preliminary data.</text>
</comment>
<dbReference type="InterPro" id="IPR050079">
    <property type="entry name" value="DEAD_box_RNA_helicase"/>
</dbReference>
<keyword evidence="5" id="KW-0690">Ribosome biogenesis</keyword>
<dbReference type="RefSeq" id="WP_188958439.1">
    <property type="nucleotide sequence ID" value="NZ_BMQW01000011.1"/>
</dbReference>
<dbReference type="PANTHER" id="PTHR47959:SF3">
    <property type="entry name" value="ATP-DEPENDENT RNA HELICASE SRMB"/>
    <property type="match status" value="1"/>
</dbReference>
<dbReference type="Proteomes" id="UP000654004">
    <property type="component" value="Unassembled WGS sequence"/>
</dbReference>
<dbReference type="PROSITE" id="PS00039">
    <property type="entry name" value="DEAD_ATP_HELICASE"/>
    <property type="match status" value="1"/>
</dbReference>
<evidence type="ECO:0000256" key="1">
    <source>
        <dbReference type="ARBA" id="ARBA00022741"/>
    </source>
</evidence>
<dbReference type="InterPro" id="IPR028621">
    <property type="entry name" value="DEAD_helicase_SrmB"/>
</dbReference>
<reference evidence="12" key="1">
    <citation type="journal article" date="2019" name="Int. J. Syst. Evol. Microbiol.">
        <title>The Global Catalogue of Microorganisms (GCM) 10K type strain sequencing project: providing services to taxonomists for standard genome sequencing and annotation.</title>
        <authorList>
            <consortium name="The Broad Institute Genomics Platform"/>
            <consortium name="The Broad Institute Genome Sequencing Center for Infectious Disease"/>
            <person name="Wu L."/>
            <person name="Ma J."/>
        </authorList>
    </citation>
    <scope>NUCLEOTIDE SEQUENCE [LARGE SCALE GENOMIC DNA]</scope>
    <source>
        <strain evidence="12">JCM 32305</strain>
    </source>
</reference>
<dbReference type="InterPro" id="IPR014001">
    <property type="entry name" value="Helicase_ATP-bd"/>
</dbReference>
<keyword evidence="12" id="KW-1185">Reference proteome</keyword>
<dbReference type="PANTHER" id="PTHR47959">
    <property type="entry name" value="ATP-DEPENDENT RNA HELICASE RHLE-RELATED"/>
    <property type="match status" value="1"/>
</dbReference>
<accession>A0ABQ2QX32</accession>
<gene>
    <name evidence="5 11" type="primary">srmB</name>
    <name evidence="11" type="ORF">GCM10009410_34530</name>
</gene>
<dbReference type="InterPro" id="IPR001650">
    <property type="entry name" value="Helicase_C-like"/>
</dbReference>
<name>A0ABQ2QX32_9GAMM</name>
<sequence length="406" mass="45499">MQFEDFQLDPSLLESLKAMGHNTPTTIQQQTIPLAMDQRDILARAPTGTGKTASFLLPALQHLIDFPRRFEGQARILVLTPTRELASQIHRYASHLATGLDLNIAIITGGVPYGPQEEALEDNVDLLIATPGRLMEYLDKDKFDATEVEILIIDEADRMLDMGFSSVVQTIAIEAQGRKQNMLFSATLEGNGVNRFARELLNDPVVVDVESPRSEKAKVHQWIHLADDNAHKFALLCHILRQENVTRTIVFVKTREMVASLEGLLLKANIPCAFMRGDMEQKKRFQALGKFSKGEVNVLLATDVAARGIDVDDITHVINYDMPRSADAYVHRIGRTARAGAKGTAISLVEAHDMRIVSKIERYIELPLKRRVIEELRPKHKEAKVPGKKKANAKDARVKSKKYKKK</sequence>
<keyword evidence="2 5" id="KW-0378">Hydrolase</keyword>
<feature type="short sequence motif" description="Q motif" evidence="6">
    <location>
        <begin position="1"/>
        <end position="29"/>
    </location>
</feature>
<dbReference type="EC" id="3.6.4.13" evidence="5"/>
<feature type="domain" description="Helicase C-terminal" evidence="9">
    <location>
        <begin position="234"/>
        <end position="384"/>
    </location>
</feature>
<dbReference type="InterPro" id="IPR044742">
    <property type="entry name" value="DEAD/DEAH_RhlB"/>
</dbReference>
<dbReference type="GO" id="GO:0004386">
    <property type="term" value="F:helicase activity"/>
    <property type="evidence" value="ECO:0007669"/>
    <property type="project" value="UniProtKB-KW"/>
</dbReference>
<dbReference type="PROSITE" id="PS51194">
    <property type="entry name" value="HELICASE_CTER"/>
    <property type="match status" value="1"/>
</dbReference>
<dbReference type="InterPro" id="IPR000629">
    <property type="entry name" value="RNA-helicase_DEAD-box_CS"/>
</dbReference>
<feature type="domain" description="Helicase ATP-binding" evidence="8">
    <location>
        <begin position="32"/>
        <end position="206"/>
    </location>
</feature>
<dbReference type="SMART" id="SM00487">
    <property type="entry name" value="DEXDc"/>
    <property type="match status" value="1"/>
</dbReference>
<dbReference type="PROSITE" id="PS51192">
    <property type="entry name" value="HELICASE_ATP_BIND_1"/>
    <property type="match status" value="1"/>
</dbReference>
<comment type="similarity">
    <text evidence="5">Belongs to the DEAD box helicase family. SrmB subfamily.</text>
</comment>
<evidence type="ECO:0000259" key="9">
    <source>
        <dbReference type="PROSITE" id="PS51194"/>
    </source>
</evidence>
<keyword evidence="5" id="KW-0963">Cytoplasm</keyword>
<comment type="subunit">
    <text evidence="5">Interacts with the 50S ribosomal subunit.</text>
</comment>
<evidence type="ECO:0000313" key="11">
    <source>
        <dbReference type="EMBL" id="GGP97573.1"/>
    </source>
</evidence>
<dbReference type="Gene3D" id="3.40.50.300">
    <property type="entry name" value="P-loop containing nucleotide triphosphate hydrolases"/>
    <property type="match status" value="2"/>
</dbReference>
<dbReference type="PROSITE" id="PS51195">
    <property type="entry name" value="Q_MOTIF"/>
    <property type="match status" value="1"/>
</dbReference>
<evidence type="ECO:0000313" key="12">
    <source>
        <dbReference type="Proteomes" id="UP000654004"/>
    </source>
</evidence>
<proteinExistence type="inferred from homology"/>
<evidence type="ECO:0000256" key="7">
    <source>
        <dbReference type="SAM" id="MobiDB-lite"/>
    </source>
</evidence>
<feature type="compositionally biased region" description="Basic residues" evidence="7">
    <location>
        <begin position="378"/>
        <end position="391"/>
    </location>
</feature>
<dbReference type="Pfam" id="PF00270">
    <property type="entry name" value="DEAD"/>
    <property type="match status" value="1"/>
</dbReference>
<evidence type="ECO:0000256" key="6">
    <source>
        <dbReference type="PROSITE-ProRule" id="PRU00552"/>
    </source>
</evidence>
<evidence type="ECO:0000256" key="4">
    <source>
        <dbReference type="ARBA" id="ARBA00022840"/>
    </source>
</evidence>
<dbReference type="EMBL" id="BMQW01000011">
    <property type="protein sequence ID" value="GGP97573.1"/>
    <property type="molecule type" value="Genomic_DNA"/>
</dbReference>
<dbReference type="Pfam" id="PF00271">
    <property type="entry name" value="Helicase_C"/>
    <property type="match status" value="1"/>
</dbReference>
<keyword evidence="3 5" id="KW-0347">Helicase</keyword>
<dbReference type="InterPro" id="IPR014014">
    <property type="entry name" value="RNA_helicase_DEAD_Q_motif"/>
</dbReference>
<dbReference type="InterPro" id="IPR011545">
    <property type="entry name" value="DEAD/DEAH_box_helicase_dom"/>
</dbReference>
<evidence type="ECO:0000256" key="5">
    <source>
        <dbReference type="HAMAP-Rule" id="MF_00967"/>
    </source>
</evidence>
<feature type="domain" description="DEAD-box RNA helicase Q" evidence="10">
    <location>
        <begin position="1"/>
        <end position="29"/>
    </location>
</feature>
<dbReference type="CDD" id="cd00268">
    <property type="entry name" value="DEADc"/>
    <property type="match status" value="1"/>
</dbReference>
<dbReference type="CDD" id="cd18787">
    <property type="entry name" value="SF2_C_DEAD"/>
    <property type="match status" value="1"/>
</dbReference>
<protein>
    <recommendedName>
        <fullName evidence="5">ATP-dependent RNA helicase SrmB</fullName>
        <ecNumber evidence="5">3.6.4.13</ecNumber>
    </recommendedName>
</protein>
<organism evidence="11 12">
    <name type="scientific">Shewanella ulleungensis</name>
    <dbReference type="NCBI Taxonomy" id="2282699"/>
    <lineage>
        <taxon>Bacteria</taxon>
        <taxon>Pseudomonadati</taxon>
        <taxon>Pseudomonadota</taxon>
        <taxon>Gammaproteobacteria</taxon>
        <taxon>Alteromonadales</taxon>
        <taxon>Shewanellaceae</taxon>
        <taxon>Shewanella</taxon>
    </lineage>
</organism>